<dbReference type="EMBL" id="CP007142">
    <property type="protein sequence ID" value="AJQ94691.1"/>
    <property type="molecule type" value="Genomic_DNA"/>
</dbReference>
<dbReference type="PANTHER" id="PTHR43033:SF1">
    <property type="entry name" value="TRNA(ILE)-LYSIDINE SYNTHASE-RELATED"/>
    <property type="match status" value="1"/>
</dbReference>
<dbReference type="KEGG" id="gsn:YC6258_02653"/>
<dbReference type="NCBIfam" id="TIGR02432">
    <property type="entry name" value="lysidine_TilS_N"/>
    <property type="match status" value="1"/>
</dbReference>
<dbReference type="PATRIC" id="fig|1445510.3.peg.2605"/>
<protein>
    <recommendedName>
        <fullName evidence="8">tRNA(Ile)-lysidine synthase</fullName>
        <ecNumber evidence="8">6.3.4.19</ecNumber>
    </recommendedName>
    <alternativeName>
        <fullName evidence="8">tRNA(Ile)-2-lysyl-cytidine synthase</fullName>
    </alternativeName>
    <alternativeName>
        <fullName evidence="8">tRNA(Ile)-lysidine synthetase</fullName>
    </alternativeName>
</protein>
<dbReference type="Pfam" id="PF09179">
    <property type="entry name" value="TilS"/>
    <property type="match status" value="1"/>
</dbReference>
<dbReference type="GO" id="GO:0005737">
    <property type="term" value="C:cytoplasm"/>
    <property type="evidence" value="ECO:0007669"/>
    <property type="project" value="UniProtKB-SubCell"/>
</dbReference>
<evidence type="ECO:0000256" key="8">
    <source>
        <dbReference type="HAMAP-Rule" id="MF_01161"/>
    </source>
</evidence>
<keyword evidence="6 8" id="KW-0067">ATP-binding</keyword>
<dbReference type="NCBIfam" id="TIGR02433">
    <property type="entry name" value="lysidine_TilS_C"/>
    <property type="match status" value="1"/>
</dbReference>
<organism evidence="10 11">
    <name type="scientific">Gynuella sunshinyii YC6258</name>
    <dbReference type="NCBI Taxonomy" id="1445510"/>
    <lineage>
        <taxon>Bacteria</taxon>
        <taxon>Pseudomonadati</taxon>
        <taxon>Pseudomonadota</taxon>
        <taxon>Gammaproteobacteria</taxon>
        <taxon>Oceanospirillales</taxon>
        <taxon>Saccharospirillaceae</taxon>
        <taxon>Gynuella</taxon>
    </lineage>
</organism>
<keyword evidence="11" id="KW-1185">Reference proteome</keyword>
<dbReference type="PANTHER" id="PTHR43033">
    <property type="entry name" value="TRNA(ILE)-LYSIDINE SYNTHASE-RELATED"/>
    <property type="match status" value="1"/>
</dbReference>
<evidence type="ECO:0000256" key="4">
    <source>
        <dbReference type="ARBA" id="ARBA00022694"/>
    </source>
</evidence>
<comment type="similarity">
    <text evidence="8">Belongs to the tRNA(Ile)-lysidine synthase family.</text>
</comment>
<reference evidence="10 11" key="1">
    <citation type="submission" date="2014-01" db="EMBL/GenBank/DDBJ databases">
        <title>Full genme sequencing of cellulolytic bacterium Gynuella sunshinyii YC6258T gen. nov., sp. nov.</title>
        <authorList>
            <person name="Khan H."/>
            <person name="Chung E.J."/>
            <person name="Chung Y.R."/>
        </authorList>
    </citation>
    <scope>NUCLEOTIDE SEQUENCE [LARGE SCALE GENOMIC DNA]</scope>
    <source>
        <strain evidence="10 11">YC6258</strain>
    </source>
</reference>
<keyword evidence="3 8" id="KW-0436">Ligase</keyword>
<dbReference type="SUPFAM" id="SSF82829">
    <property type="entry name" value="MesJ substrate recognition domain-like"/>
    <property type="match status" value="1"/>
</dbReference>
<dbReference type="HOGENOM" id="CLU_018869_2_0_6"/>
<dbReference type="InterPro" id="IPR012094">
    <property type="entry name" value="tRNA_Ile_lys_synt"/>
</dbReference>
<evidence type="ECO:0000256" key="5">
    <source>
        <dbReference type="ARBA" id="ARBA00022741"/>
    </source>
</evidence>
<gene>
    <name evidence="8" type="primary">tilS</name>
    <name evidence="10" type="ORF">YC6258_02653</name>
</gene>
<dbReference type="InterPro" id="IPR015262">
    <property type="entry name" value="tRNA_Ile_lys_synt_subst-bd"/>
</dbReference>
<accession>A0A0C5VK89</accession>
<dbReference type="GO" id="GO:0032267">
    <property type="term" value="F:tRNA(Ile)-lysidine synthase activity"/>
    <property type="evidence" value="ECO:0007669"/>
    <property type="project" value="UniProtKB-EC"/>
</dbReference>
<evidence type="ECO:0000256" key="6">
    <source>
        <dbReference type="ARBA" id="ARBA00022840"/>
    </source>
</evidence>
<comment type="catalytic activity">
    <reaction evidence="7 8">
        <text>cytidine(34) in tRNA(Ile2) + L-lysine + ATP = lysidine(34) in tRNA(Ile2) + AMP + diphosphate + H(+)</text>
        <dbReference type="Rhea" id="RHEA:43744"/>
        <dbReference type="Rhea" id="RHEA-COMP:10625"/>
        <dbReference type="Rhea" id="RHEA-COMP:10670"/>
        <dbReference type="ChEBI" id="CHEBI:15378"/>
        <dbReference type="ChEBI" id="CHEBI:30616"/>
        <dbReference type="ChEBI" id="CHEBI:32551"/>
        <dbReference type="ChEBI" id="CHEBI:33019"/>
        <dbReference type="ChEBI" id="CHEBI:82748"/>
        <dbReference type="ChEBI" id="CHEBI:83665"/>
        <dbReference type="ChEBI" id="CHEBI:456215"/>
        <dbReference type="EC" id="6.3.4.19"/>
    </reaction>
</comment>
<keyword evidence="4 8" id="KW-0819">tRNA processing</keyword>
<evidence type="ECO:0000256" key="2">
    <source>
        <dbReference type="ARBA" id="ARBA00022490"/>
    </source>
</evidence>
<evidence type="ECO:0000313" key="10">
    <source>
        <dbReference type="EMBL" id="AJQ94691.1"/>
    </source>
</evidence>
<dbReference type="Pfam" id="PF11734">
    <property type="entry name" value="TilS_C"/>
    <property type="match status" value="1"/>
</dbReference>
<dbReference type="EC" id="6.3.4.19" evidence="8"/>
<dbReference type="Proteomes" id="UP000032266">
    <property type="component" value="Chromosome"/>
</dbReference>
<evidence type="ECO:0000256" key="3">
    <source>
        <dbReference type="ARBA" id="ARBA00022598"/>
    </source>
</evidence>
<dbReference type="GO" id="GO:0006400">
    <property type="term" value="P:tRNA modification"/>
    <property type="evidence" value="ECO:0007669"/>
    <property type="project" value="UniProtKB-UniRule"/>
</dbReference>
<proteinExistence type="inferred from homology"/>
<evidence type="ECO:0000256" key="7">
    <source>
        <dbReference type="ARBA" id="ARBA00048539"/>
    </source>
</evidence>
<dbReference type="SUPFAM" id="SSF52402">
    <property type="entry name" value="Adenine nucleotide alpha hydrolases-like"/>
    <property type="match status" value="1"/>
</dbReference>
<dbReference type="HAMAP" id="MF_01161">
    <property type="entry name" value="tRNA_Ile_lys_synt"/>
    <property type="match status" value="1"/>
</dbReference>
<comment type="function">
    <text evidence="8">Ligates lysine onto the cytidine present at position 34 of the AUA codon-specific tRNA(Ile) that contains the anticodon CAU, in an ATP-dependent manner. Cytidine is converted to lysidine, thus changing the amino acid specificity of the tRNA from methionine to isoleucine.</text>
</comment>
<dbReference type="InterPro" id="IPR011063">
    <property type="entry name" value="TilS/TtcA_N"/>
</dbReference>
<dbReference type="AlphaFoldDB" id="A0A0C5VK89"/>
<evidence type="ECO:0000259" key="9">
    <source>
        <dbReference type="SMART" id="SM00977"/>
    </source>
</evidence>
<dbReference type="InterPro" id="IPR012796">
    <property type="entry name" value="Lysidine-tRNA-synth_C"/>
</dbReference>
<dbReference type="Gene3D" id="3.40.50.620">
    <property type="entry name" value="HUPs"/>
    <property type="match status" value="1"/>
</dbReference>
<evidence type="ECO:0000256" key="1">
    <source>
        <dbReference type="ARBA" id="ARBA00004496"/>
    </source>
</evidence>
<dbReference type="SUPFAM" id="SSF56037">
    <property type="entry name" value="PheT/TilS domain"/>
    <property type="match status" value="1"/>
</dbReference>
<dbReference type="InterPro" id="IPR014729">
    <property type="entry name" value="Rossmann-like_a/b/a_fold"/>
</dbReference>
<evidence type="ECO:0000313" key="11">
    <source>
        <dbReference type="Proteomes" id="UP000032266"/>
    </source>
</evidence>
<keyword evidence="2 8" id="KW-0963">Cytoplasm</keyword>
<comment type="subcellular location">
    <subcellularLocation>
        <location evidence="1 8">Cytoplasm</location>
    </subcellularLocation>
</comment>
<feature type="domain" description="Lysidine-tRNA(Ile) synthetase C-terminal" evidence="9">
    <location>
        <begin position="366"/>
        <end position="439"/>
    </location>
</feature>
<dbReference type="InterPro" id="IPR012795">
    <property type="entry name" value="tRNA_Ile_lys_synt_N"/>
</dbReference>
<dbReference type="CDD" id="cd01992">
    <property type="entry name" value="TilS_N"/>
    <property type="match status" value="1"/>
</dbReference>
<keyword evidence="5 8" id="KW-0547">Nucleotide-binding</keyword>
<dbReference type="STRING" id="1445510.YC6258_02653"/>
<sequence length="444" mass="50421">MSDIETIMISAAIENCLQRYKPTRILIAYSGGVDSHVLLHALVRSNPSVPVLAVHVHHGLSPNADKWAEHCADVCQQYGVACQCLYVQVENQGKGIEAAARDARYQEFEKLLVSGDILLTAHHADDQIETFMLRLLRGAGLEGLSAMSESRSCGAGLLVRPLLQLQRSELMAYAEDEGFRWVDDESNDDNRYDRNFLRNQLFPLIESRWPQYRQTVTRAINHIQNAAGNEQEQLYPELNHRLTVENALKIVGFEETDRALIMKLLRLWLGLMNLTVPSQKVLEEIVSSVIFARADAEPAVYLKDYSIRRFKTAIYAVPVLAELPRTTIVIKPDVATDIPGVGTVELVSEIAKDDKRWLLSGRFLPLTVAFRVGGERAIPVGRQGSRDLKRLLQEYRIEPWWRDRLPLLYWNGELVMVADQFVCEGFQAAPGEMGYRLKWRRPRT</sequence>
<feature type="binding site" evidence="8">
    <location>
        <begin position="30"/>
        <end position="35"/>
    </location>
    <ligand>
        <name>ATP</name>
        <dbReference type="ChEBI" id="CHEBI:30616"/>
    </ligand>
</feature>
<dbReference type="Gene3D" id="1.20.59.20">
    <property type="match status" value="1"/>
</dbReference>
<dbReference type="SMART" id="SM00977">
    <property type="entry name" value="TilS_C"/>
    <property type="match status" value="1"/>
</dbReference>
<dbReference type="Pfam" id="PF01171">
    <property type="entry name" value="ATP_bind_3"/>
    <property type="match status" value="1"/>
</dbReference>
<dbReference type="GO" id="GO:0005524">
    <property type="term" value="F:ATP binding"/>
    <property type="evidence" value="ECO:0007669"/>
    <property type="project" value="UniProtKB-UniRule"/>
</dbReference>
<comment type="domain">
    <text evidence="8">The N-terminal region contains the highly conserved SGGXDS motif, predicted to be a P-loop motif involved in ATP binding.</text>
</comment>
<name>A0A0C5VK89_9GAMM</name>